<keyword evidence="2" id="KW-0812">Transmembrane</keyword>
<feature type="region of interest" description="Disordered" evidence="1">
    <location>
        <begin position="282"/>
        <end position="307"/>
    </location>
</feature>
<evidence type="ECO:0000313" key="5">
    <source>
        <dbReference type="Proteomes" id="UP000005240"/>
    </source>
</evidence>
<evidence type="ECO:0000256" key="2">
    <source>
        <dbReference type="SAM" id="Phobius"/>
    </source>
</evidence>
<feature type="region of interest" description="Disordered" evidence="1">
    <location>
        <begin position="565"/>
        <end position="701"/>
    </location>
</feature>
<dbReference type="Proteomes" id="UP000005240">
    <property type="component" value="Unassembled WGS sequence"/>
</dbReference>
<dbReference type="VEuPathDB" id="FungiDB:PTTG_05984"/>
<dbReference type="EMBL" id="ADAS02000128">
    <property type="protein sequence ID" value="OAV89430.1"/>
    <property type="molecule type" value="Genomic_DNA"/>
</dbReference>
<organism evidence="3">
    <name type="scientific">Puccinia triticina (isolate 1-1 / race 1 (BBBD))</name>
    <name type="common">Brown leaf rust fungus</name>
    <dbReference type="NCBI Taxonomy" id="630390"/>
    <lineage>
        <taxon>Eukaryota</taxon>
        <taxon>Fungi</taxon>
        <taxon>Dikarya</taxon>
        <taxon>Basidiomycota</taxon>
        <taxon>Pucciniomycotina</taxon>
        <taxon>Pucciniomycetes</taxon>
        <taxon>Pucciniales</taxon>
        <taxon>Pucciniaceae</taxon>
        <taxon>Puccinia</taxon>
    </lineage>
</organism>
<feature type="region of interest" description="Disordered" evidence="1">
    <location>
        <begin position="338"/>
        <end position="382"/>
    </location>
</feature>
<accession>A0A180GAB4</accession>
<feature type="compositionally biased region" description="Low complexity" evidence="1">
    <location>
        <begin position="283"/>
        <end position="298"/>
    </location>
</feature>
<reference evidence="4" key="4">
    <citation type="submission" date="2025-05" db="UniProtKB">
        <authorList>
            <consortium name="EnsemblFungi"/>
        </authorList>
    </citation>
    <scope>IDENTIFICATION</scope>
    <source>
        <strain evidence="4">isolate 1-1 / race 1 (BBBD)</strain>
    </source>
</reference>
<feature type="compositionally biased region" description="Polar residues" evidence="1">
    <location>
        <begin position="369"/>
        <end position="382"/>
    </location>
</feature>
<reference evidence="3" key="2">
    <citation type="submission" date="2016-05" db="EMBL/GenBank/DDBJ databases">
        <title>Comparative analysis highlights variable genome content of wheat rusts and divergence of the mating loci.</title>
        <authorList>
            <person name="Cuomo C.A."/>
            <person name="Bakkeren G."/>
            <person name="Szabo L."/>
            <person name="Khalil H."/>
            <person name="Joly D."/>
            <person name="Goldberg J."/>
            <person name="Young S."/>
            <person name="Zeng Q."/>
            <person name="Fellers J."/>
        </authorList>
    </citation>
    <scope>NUCLEOTIDE SEQUENCE [LARGE SCALE GENOMIC DNA]</scope>
    <source>
        <strain evidence="3">1-1 BBBD Race 1</strain>
    </source>
</reference>
<evidence type="ECO:0000256" key="1">
    <source>
        <dbReference type="SAM" id="MobiDB-lite"/>
    </source>
</evidence>
<keyword evidence="2" id="KW-1133">Transmembrane helix</keyword>
<name>A0A180GAB4_PUCT1</name>
<feature type="region of interest" description="Disordered" evidence="1">
    <location>
        <begin position="497"/>
        <end position="519"/>
    </location>
</feature>
<evidence type="ECO:0000313" key="3">
    <source>
        <dbReference type="EMBL" id="OAV89429.1"/>
    </source>
</evidence>
<dbReference type="EMBL" id="ADAS02000128">
    <property type="protein sequence ID" value="OAV89429.1"/>
    <property type="molecule type" value="Genomic_DNA"/>
</dbReference>
<gene>
    <name evidence="3" type="ORF">PTTG_05984</name>
</gene>
<feature type="compositionally biased region" description="Acidic residues" evidence="1">
    <location>
        <begin position="578"/>
        <end position="594"/>
    </location>
</feature>
<feature type="compositionally biased region" description="Low complexity" evidence="1">
    <location>
        <begin position="347"/>
        <end position="361"/>
    </location>
</feature>
<dbReference type="EnsemblFungi" id="PTTG_05984-t43_1">
    <property type="protein sequence ID" value="PTTG_05984-t43_1-p1"/>
    <property type="gene ID" value="PTTG_05984"/>
</dbReference>
<reference evidence="3" key="1">
    <citation type="submission" date="2009-11" db="EMBL/GenBank/DDBJ databases">
        <authorList>
            <consortium name="The Broad Institute Genome Sequencing Platform"/>
            <person name="Ward D."/>
            <person name="Feldgarden M."/>
            <person name="Earl A."/>
            <person name="Young S.K."/>
            <person name="Zeng Q."/>
            <person name="Koehrsen M."/>
            <person name="Alvarado L."/>
            <person name="Berlin A."/>
            <person name="Bochicchio J."/>
            <person name="Borenstein D."/>
            <person name="Chapman S.B."/>
            <person name="Chen Z."/>
            <person name="Engels R."/>
            <person name="Freedman E."/>
            <person name="Gellesch M."/>
            <person name="Goldberg J."/>
            <person name="Griggs A."/>
            <person name="Gujja S."/>
            <person name="Heilman E."/>
            <person name="Heiman D."/>
            <person name="Hepburn T."/>
            <person name="Howarth C."/>
            <person name="Jen D."/>
            <person name="Larson L."/>
            <person name="Lewis B."/>
            <person name="Mehta T."/>
            <person name="Park D."/>
            <person name="Pearson M."/>
            <person name="Roberts A."/>
            <person name="Saif S."/>
            <person name="Shea T."/>
            <person name="Shenoy N."/>
            <person name="Sisk P."/>
            <person name="Stolte C."/>
            <person name="Sykes S."/>
            <person name="Thomson T."/>
            <person name="Walk T."/>
            <person name="White J."/>
            <person name="Yandava C."/>
            <person name="Izard J."/>
            <person name="Baranova O.V."/>
            <person name="Blanton J.M."/>
            <person name="Tanner A.C."/>
            <person name="Dewhirst F.E."/>
            <person name="Haas B."/>
            <person name="Nusbaum C."/>
            <person name="Birren B."/>
        </authorList>
    </citation>
    <scope>NUCLEOTIDE SEQUENCE [LARGE SCALE GENOMIC DNA]</scope>
    <source>
        <strain evidence="3">1-1 BBBD Race 1</strain>
    </source>
</reference>
<keyword evidence="2" id="KW-0472">Membrane</keyword>
<feature type="compositionally biased region" description="Polar residues" evidence="1">
    <location>
        <begin position="565"/>
        <end position="577"/>
    </location>
</feature>
<feature type="region of interest" description="Disordered" evidence="1">
    <location>
        <begin position="203"/>
        <end position="236"/>
    </location>
</feature>
<feature type="compositionally biased region" description="Polar residues" evidence="1">
    <location>
        <begin position="595"/>
        <end position="611"/>
    </location>
</feature>
<dbReference type="STRING" id="630390.A0A180GAB4"/>
<dbReference type="OrthoDB" id="2512234at2759"/>
<dbReference type="AlphaFoldDB" id="A0A180GAB4"/>
<reference evidence="4 5" key="3">
    <citation type="journal article" date="2017" name="G3 (Bethesda)">
        <title>Comparative analysis highlights variable genome content of wheat rusts and divergence of the mating loci.</title>
        <authorList>
            <person name="Cuomo C.A."/>
            <person name="Bakkeren G."/>
            <person name="Khalil H.B."/>
            <person name="Panwar V."/>
            <person name="Joly D."/>
            <person name="Linning R."/>
            <person name="Sakthikumar S."/>
            <person name="Song X."/>
            <person name="Adiconis X."/>
            <person name="Fan L."/>
            <person name="Goldberg J.M."/>
            <person name="Levin J.Z."/>
            <person name="Young S."/>
            <person name="Zeng Q."/>
            <person name="Anikster Y."/>
            <person name="Bruce M."/>
            <person name="Wang M."/>
            <person name="Yin C."/>
            <person name="McCallum B."/>
            <person name="Szabo L.J."/>
            <person name="Hulbert S."/>
            <person name="Chen X."/>
            <person name="Fellers J.P."/>
        </authorList>
    </citation>
    <scope>NUCLEOTIDE SEQUENCE</scope>
    <source>
        <strain evidence="4">isolate 1-1 / race 1 (BBBD)</strain>
        <strain evidence="5">Isolate 1-1 / race 1 (BBBD)</strain>
    </source>
</reference>
<keyword evidence="5" id="KW-1185">Reference proteome</keyword>
<protein>
    <submittedName>
        <fullName evidence="3 4">Uncharacterized protein</fullName>
    </submittedName>
</protein>
<sequence>MLVSSEVAKRHARRIIMMHAQHPSISYRQPAVPDQSDEPGSPTDIPVAFSAALCFTGHCDFENRLNKFPERILNARNYESMSDESESNLAYQERAVKKPTKHNAQRPLHHVVKVLKPIAHKPVKLLKPYSHKPTQRIVPMHPTFPAPIKTLIATPTKQPMAISGKPAQVPTKLPAHIDPASVTPKATAAVDESHIKPVAALPVRSSAQDSPVPQPPHIAAPPVHASTKTPPAPATSAHVVKIGEKHILNHHSDKPPASPQQKLKSASIAGAAAVLPNLKKIESSPAKASTPSAAIIPPNQAPQSETTPLPVVEAEVPQFSPQSETPETQPIATSEAQDLTGLPANSPPSQDSSSPNPLSSSIAADAPQDSDQGVNSASSFISDGNATIDPATTALNIQSVNPSTPEQSIPIINGTQDPVTSATPLNNSMLNNDTMFNNTAMVNNLHGFKLGDTPPNVFAAGPSSHTSAAVGGVFGSLALIALVFGFFVLAHRRRTQKPESDFGTYTDAPSNGSAPEMAQVHSGTSLGGLPGTLDSTMSPVDPVTRFSLGGATLLKRLEGLTEAFNTSDNLASPTESSSDNEPDEMVLTPTDDEFNTNPLSIGQPKTDSVGNPMTLAGPAMLSPSGSESEGSRRLLMRSDSADTVDNLNRESGGTTTSYGGGVSSGYQETVKFEDSSDDGNGDAAKTGIEQPWWGAEHNQGN</sequence>
<proteinExistence type="predicted"/>
<feature type="transmembrane region" description="Helical" evidence="2">
    <location>
        <begin position="468"/>
        <end position="490"/>
    </location>
</feature>
<dbReference type="EnsemblFungi" id="PTTG_05984-t43_2">
    <property type="protein sequence ID" value="PTTG_05984-t43_2-p1"/>
    <property type="gene ID" value="PTTG_05984"/>
</dbReference>
<evidence type="ECO:0000313" key="4">
    <source>
        <dbReference type="EnsemblFungi" id="PTTG_05984-t43_1-p1"/>
    </source>
</evidence>